<dbReference type="RefSeq" id="WP_179795179.1">
    <property type="nucleotide sequence ID" value="NZ_BAABHP010000025.1"/>
</dbReference>
<keyword evidence="3" id="KW-0560">Oxidoreductase</keyword>
<comment type="pathway">
    <text evidence="1">Antibiotic biosynthesis.</text>
</comment>
<dbReference type="GO" id="GO:0017000">
    <property type="term" value="P:antibiotic biosynthetic process"/>
    <property type="evidence" value="ECO:0007669"/>
    <property type="project" value="UniProtKB-KW"/>
</dbReference>
<proteinExistence type="inferred from homology"/>
<reference evidence="5 6" key="1">
    <citation type="submission" date="2020-07" db="EMBL/GenBank/DDBJ databases">
        <title>Sequencing the genomes of 1000 actinobacteria strains.</title>
        <authorList>
            <person name="Klenk H.-P."/>
        </authorList>
    </citation>
    <scope>NUCLEOTIDE SEQUENCE [LARGE SCALE GENOMIC DNA]</scope>
    <source>
        <strain evidence="5 6">DSM 45772</strain>
    </source>
</reference>
<evidence type="ECO:0000313" key="6">
    <source>
        <dbReference type="Proteomes" id="UP000535890"/>
    </source>
</evidence>
<keyword evidence="3" id="KW-0408">Iron</keyword>
<dbReference type="GO" id="GO:0051213">
    <property type="term" value="F:dioxygenase activity"/>
    <property type="evidence" value="ECO:0007669"/>
    <property type="project" value="UniProtKB-KW"/>
</dbReference>
<dbReference type="PANTHER" id="PTHR47990">
    <property type="entry name" value="2-OXOGLUTARATE (2OG) AND FE(II)-DEPENDENT OXYGENASE SUPERFAMILY PROTEIN-RELATED"/>
    <property type="match status" value="1"/>
</dbReference>
<evidence type="ECO:0000256" key="3">
    <source>
        <dbReference type="RuleBase" id="RU003682"/>
    </source>
</evidence>
<dbReference type="InterPro" id="IPR050231">
    <property type="entry name" value="Iron_ascorbate_oxido_reductase"/>
</dbReference>
<comment type="similarity">
    <text evidence="3">Belongs to the iron/ascorbate-dependent oxidoreductase family.</text>
</comment>
<name>A0A7Y9DYA5_9PSEU</name>
<keyword evidence="5" id="KW-0223">Dioxygenase</keyword>
<gene>
    <name evidence="5" type="ORF">BJ983_003712</name>
</gene>
<evidence type="ECO:0000259" key="4">
    <source>
        <dbReference type="PROSITE" id="PS51471"/>
    </source>
</evidence>
<comment type="caution">
    <text evidence="5">The sequence shown here is derived from an EMBL/GenBank/DDBJ whole genome shotgun (WGS) entry which is preliminary data.</text>
</comment>
<dbReference type="InterPro" id="IPR005123">
    <property type="entry name" value="Oxoglu/Fe-dep_dioxygenase_dom"/>
</dbReference>
<evidence type="ECO:0000256" key="2">
    <source>
        <dbReference type="ARBA" id="ARBA00023194"/>
    </source>
</evidence>
<keyword evidence="2" id="KW-0045">Antibiotic biosynthesis</keyword>
<evidence type="ECO:0000256" key="1">
    <source>
        <dbReference type="ARBA" id="ARBA00004792"/>
    </source>
</evidence>
<protein>
    <submittedName>
        <fullName evidence="5">Isopenicillin N synthase-like dioxygenase</fullName>
    </submittedName>
</protein>
<dbReference type="PROSITE" id="PS51471">
    <property type="entry name" value="FE2OG_OXY"/>
    <property type="match status" value="1"/>
</dbReference>
<dbReference type="AlphaFoldDB" id="A0A7Y9DYA5"/>
<sequence length="330" mass="35752">MFVVPTVDLGPYLDGDPADRPRTAIALDYACRTVGFVQVVGHGVRPRSVARLTEALDAFFALPAETKRDLVVTDGTNRGYSPPRSESLSRSLGLERARMNDFFEAFNVGTAADGPPDGGDGNVWPDLPGFREAVERWVHEARRVAGALTTALGDALGDREALRRLARNPVEVLRLNHYALAEQDLPDDADLTGMGEHTDYGLVTVLWADRVAGLQVLHDGTWHDVVPDEGALLVNLGDLTARLTGDRWRSTLHRVRPPIENGRVRRRRSAAFFHDGDPDAVVETLPLAGARPYPPTTVAAHLAAKLGGSREGALTAGAEREAARVQEAAR</sequence>
<dbReference type="PRINTS" id="PR00682">
    <property type="entry name" value="IPNSYNTHASE"/>
</dbReference>
<keyword evidence="6" id="KW-1185">Reference proteome</keyword>
<organism evidence="5 6">
    <name type="scientific">Actinomycetospora corticicola</name>
    <dbReference type="NCBI Taxonomy" id="663602"/>
    <lineage>
        <taxon>Bacteria</taxon>
        <taxon>Bacillati</taxon>
        <taxon>Actinomycetota</taxon>
        <taxon>Actinomycetes</taxon>
        <taxon>Pseudonocardiales</taxon>
        <taxon>Pseudonocardiaceae</taxon>
        <taxon>Actinomycetospora</taxon>
    </lineage>
</organism>
<dbReference type="InterPro" id="IPR044861">
    <property type="entry name" value="IPNS-like_FE2OG_OXY"/>
</dbReference>
<dbReference type="SUPFAM" id="SSF51197">
    <property type="entry name" value="Clavaminate synthase-like"/>
    <property type="match status" value="1"/>
</dbReference>
<dbReference type="Pfam" id="PF03171">
    <property type="entry name" value="2OG-FeII_Oxy"/>
    <property type="match status" value="1"/>
</dbReference>
<evidence type="ECO:0000313" key="5">
    <source>
        <dbReference type="EMBL" id="NYD37610.1"/>
    </source>
</evidence>
<dbReference type="Pfam" id="PF14226">
    <property type="entry name" value="DIOX_N"/>
    <property type="match status" value="1"/>
</dbReference>
<dbReference type="Proteomes" id="UP000535890">
    <property type="component" value="Unassembled WGS sequence"/>
</dbReference>
<accession>A0A7Y9DYA5</accession>
<dbReference type="InterPro" id="IPR026992">
    <property type="entry name" value="DIOX_N"/>
</dbReference>
<dbReference type="GO" id="GO:0046872">
    <property type="term" value="F:metal ion binding"/>
    <property type="evidence" value="ECO:0007669"/>
    <property type="project" value="UniProtKB-KW"/>
</dbReference>
<dbReference type="InterPro" id="IPR027443">
    <property type="entry name" value="IPNS-like_sf"/>
</dbReference>
<keyword evidence="3" id="KW-0479">Metal-binding</keyword>
<dbReference type="Gene3D" id="2.60.120.330">
    <property type="entry name" value="B-lactam Antibiotic, Isopenicillin N Synthase, Chain"/>
    <property type="match status" value="1"/>
</dbReference>
<dbReference type="EMBL" id="JACCBN010000001">
    <property type="protein sequence ID" value="NYD37610.1"/>
    <property type="molecule type" value="Genomic_DNA"/>
</dbReference>
<feature type="domain" description="Fe2OG dioxygenase" evidence="4">
    <location>
        <begin position="169"/>
        <end position="276"/>
    </location>
</feature>